<dbReference type="SMART" id="SM00985">
    <property type="entry name" value="UBA_e1_C"/>
    <property type="match status" value="1"/>
</dbReference>
<comment type="caution">
    <text evidence="2">The sequence shown here is derived from an EMBL/GenBank/DDBJ whole genome shotgun (WGS) entry which is preliminary data.</text>
</comment>
<dbReference type="InterPro" id="IPR018965">
    <property type="entry name" value="Ub-activating_enz_E1_C"/>
</dbReference>
<evidence type="ECO:0000313" key="2">
    <source>
        <dbReference type="EMBL" id="MED6263693.1"/>
    </source>
</evidence>
<sequence>MFQACLHNPKPRISSKTPLVCEQERLTRRHILTYFLHVAGKTYTLWDDFLVEGRRCNQQEMTLADLIQHVKETHGLTICSLFYGPAILYNGHEDRLKISVSDLVKMVTKAEVPPHKKMLDLIPSFEEDEDSESVPTIRYMLL</sequence>
<dbReference type="Pfam" id="PF09358">
    <property type="entry name" value="E1_UFD"/>
    <property type="match status" value="1"/>
</dbReference>
<gene>
    <name evidence="2" type="ORF">CHARACLAT_007003</name>
</gene>
<organism evidence="2 3">
    <name type="scientific">Characodon lateralis</name>
    <dbReference type="NCBI Taxonomy" id="208331"/>
    <lineage>
        <taxon>Eukaryota</taxon>
        <taxon>Metazoa</taxon>
        <taxon>Chordata</taxon>
        <taxon>Craniata</taxon>
        <taxon>Vertebrata</taxon>
        <taxon>Euteleostomi</taxon>
        <taxon>Actinopterygii</taxon>
        <taxon>Neopterygii</taxon>
        <taxon>Teleostei</taxon>
        <taxon>Neoteleostei</taxon>
        <taxon>Acanthomorphata</taxon>
        <taxon>Ovalentaria</taxon>
        <taxon>Atherinomorphae</taxon>
        <taxon>Cyprinodontiformes</taxon>
        <taxon>Goodeidae</taxon>
        <taxon>Characodon</taxon>
    </lineage>
</organism>
<keyword evidence="3" id="KW-1185">Reference proteome</keyword>
<proteinExistence type="predicted"/>
<protein>
    <recommendedName>
        <fullName evidence="1">Ubiquitin-activating enzyme E1 C-terminal domain-containing protein</fullName>
    </recommendedName>
</protein>
<dbReference type="Gene3D" id="3.10.290.60">
    <property type="entry name" value="Ubiquitin-activating enzyme E1, UFD domain"/>
    <property type="match status" value="1"/>
</dbReference>
<dbReference type="Proteomes" id="UP001352852">
    <property type="component" value="Unassembled WGS sequence"/>
</dbReference>
<accession>A0ABU7CLJ2</accession>
<name>A0ABU7CLJ2_9TELE</name>
<reference evidence="2 3" key="1">
    <citation type="submission" date="2021-06" db="EMBL/GenBank/DDBJ databases">
        <authorList>
            <person name="Palmer J.M."/>
        </authorList>
    </citation>
    <scope>NUCLEOTIDE SEQUENCE [LARGE SCALE GENOMIC DNA]</scope>
    <source>
        <strain evidence="2 3">CL_MEX2019</strain>
        <tissue evidence="2">Muscle</tissue>
    </source>
</reference>
<evidence type="ECO:0000313" key="3">
    <source>
        <dbReference type="Proteomes" id="UP001352852"/>
    </source>
</evidence>
<evidence type="ECO:0000259" key="1">
    <source>
        <dbReference type="SMART" id="SM00985"/>
    </source>
</evidence>
<dbReference type="InterPro" id="IPR038252">
    <property type="entry name" value="UBA_E1_C_sf"/>
</dbReference>
<dbReference type="EMBL" id="JAHUTJ010000373">
    <property type="protein sequence ID" value="MED6263693.1"/>
    <property type="molecule type" value="Genomic_DNA"/>
</dbReference>
<feature type="domain" description="Ubiquitin-activating enzyme E1 C-terminal" evidence="1">
    <location>
        <begin position="6"/>
        <end position="137"/>
    </location>
</feature>